<keyword evidence="9" id="KW-0288">FMN</keyword>
<dbReference type="InterPro" id="IPR001295">
    <property type="entry name" value="Dihydroorotate_DH_CS"/>
</dbReference>
<accession>C0W1V7</accession>
<evidence type="ECO:0000256" key="2">
    <source>
        <dbReference type="ARBA" id="ARBA00003125"/>
    </source>
</evidence>
<evidence type="ECO:0000256" key="4">
    <source>
        <dbReference type="ARBA" id="ARBA00005161"/>
    </source>
</evidence>
<evidence type="ECO:0000313" key="16">
    <source>
        <dbReference type="EMBL" id="EEH63473.1"/>
    </source>
</evidence>
<dbReference type="SUPFAM" id="SSF51395">
    <property type="entry name" value="FMN-linked oxidoreductases"/>
    <property type="match status" value="1"/>
</dbReference>
<evidence type="ECO:0000256" key="3">
    <source>
        <dbReference type="ARBA" id="ARBA00004370"/>
    </source>
</evidence>
<comment type="catalytic activity">
    <reaction evidence="13">
        <text>(S)-dihydroorotate + a quinone = orotate + a quinol</text>
        <dbReference type="Rhea" id="RHEA:30187"/>
        <dbReference type="ChEBI" id="CHEBI:24646"/>
        <dbReference type="ChEBI" id="CHEBI:30839"/>
        <dbReference type="ChEBI" id="CHEBI:30864"/>
        <dbReference type="ChEBI" id="CHEBI:132124"/>
        <dbReference type="EC" id="1.3.5.2"/>
    </reaction>
</comment>
<comment type="similarity">
    <text evidence="5">Belongs to the dihydroorotate dehydrogenase family. Type 2 subfamily.</text>
</comment>
<dbReference type="CDD" id="cd04738">
    <property type="entry name" value="DHOD_2_like"/>
    <property type="match status" value="1"/>
</dbReference>
<keyword evidence="12" id="KW-0472">Membrane</keyword>
<dbReference type="NCBIfam" id="NF003652">
    <property type="entry name" value="PRK05286.2-5"/>
    <property type="match status" value="1"/>
</dbReference>
<keyword evidence="8" id="KW-0285">Flavoprotein</keyword>
<dbReference type="NCBIfam" id="TIGR01036">
    <property type="entry name" value="pyrD_sub2"/>
    <property type="match status" value="1"/>
</dbReference>
<evidence type="ECO:0000256" key="5">
    <source>
        <dbReference type="ARBA" id="ARBA00005359"/>
    </source>
</evidence>
<keyword evidence="10" id="KW-0665">Pyrimidine biosynthesis</keyword>
<gene>
    <name evidence="16" type="primary">pyrD</name>
    <name evidence="16" type="ORF">HMPREF0044_1397</name>
</gene>
<dbReference type="HOGENOM" id="CLU_013640_2_0_11"/>
<proteinExistence type="inferred from homology"/>
<dbReference type="InterPro" id="IPR050074">
    <property type="entry name" value="DHO_dehydrogenase"/>
</dbReference>
<dbReference type="GO" id="GO:0005737">
    <property type="term" value="C:cytoplasm"/>
    <property type="evidence" value="ECO:0007669"/>
    <property type="project" value="InterPro"/>
</dbReference>
<comment type="cofactor">
    <cofactor evidence="1">
        <name>FMN</name>
        <dbReference type="ChEBI" id="CHEBI:58210"/>
    </cofactor>
</comment>
<dbReference type="EC" id="1.3.5.2" evidence="6 14"/>
<dbReference type="PROSITE" id="PS00912">
    <property type="entry name" value="DHODEHASE_2"/>
    <property type="match status" value="1"/>
</dbReference>
<name>C0W1V7_9ACTO</name>
<dbReference type="PIRSF" id="PIRSF000164">
    <property type="entry name" value="DHO_oxidase"/>
    <property type="match status" value="1"/>
</dbReference>
<dbReference type="eggNOG" id="COG0167">
    <property type="taxonomic scope" value="Bacteria"/>
</dbReference>
<dbReference type="InterPro" id="IPR005720">
    <property type="entry name" value="Dihydroorotate_DH_cat"/>
</dbReference>
<evidence type="ECO:0000256" key="14">
    <source>
        <dbReference type="NCBIfam" id="TIGR01036"/>
    </source>
</evidence>
<dbReference type="GO" id="GO:0106430">
    <property type="term" value="F:dihydroorotate dehydrogenase (quinone) activity"/>
    <property type="evidence" value="ECO:0007669"/>
    <property type="project" value="UniProtKB-EC"/>
</dbReference>
<dbReference type="GO" id="GO:0044205">
    <property type="term" value="P:'de novo' UMP biosynthetic process"/>
    <property type="evidence" value="ECO:0007669"/>
    <property type="project" value="UniProtKB-UniPathway"/>
</dbReference>
<evidence type="ECO:0000256" key="8">
    <source>
        <dbReference type="ARBA" id="ARBA00022630"/>
    </source>
</evidence>
<dbReference type="EMBL" id="ACFG01000034">
    <property type="protein sequence ID" value="EEH63473.1"/>
    <property type="molecule type" value="Genomic_DNA"/>
</dbReference>
<dbReference type="PANTHER" id="PTHR48109:SF4">
    <property type="entry name" value="DIHYDROOROTATE DEHYDROGENASE (QUINONE), MITOCHONDRIAL"/>
    <property type="match status" value="1"/>
</dbReference>
<evidence type="ECO:0000256" key="6">
    <source>
        <dbReference type="ARBA" id="ARBA00012791"/>
    </source>
</evidence>
<organism evidence="16 17">
    <name type="scientific">Gleimia coleocanis DSM 15436</name>
    <dbReference type="NCBI Taxonomy" id="525245"/>
    <lineage>
        <taxon>Bacteria</taxon>
        <taxon>Bacillati</taxon>
        <taxon>Actinomycetota</taxon>
        <taxon>Actinomycetes</taxon>
        <taxon>Actinomycetales</taxon>
        <taxon>Actinomycetaceae</taxon>
        <taxon>Gleimia</taxon>
    </lineage>
</organism>
<dbReference type="InterPro" id="IPR012135">
    <property type="entry name" value="Dihydroorotate_DH_1_2"/>
</dbReference>
<reference evidence="16 17" key="1">
    <citation type="submission" date="2009-01" db="EMBL/GenBank/DDBJ databases">
        <authorList>
            <person name="Qin X."/>
            <person name="Bachman B."/>
            <person name="Battles P."/>
            <person name="Bell A."/>
            <person name="Bess C."/>
            <person name="Bickham C."/>
            <person name="Chaboub L."/>
            <person name="Chen D."/>
            <person name="Coyle M."/>
            <person name="Deiros D.R."/>
            <person name="Dinh H."/>
            <person name="Forbes L."/>
            <person name="Fowler G."/>
            <person name="Francisco L."/>
            <person name="Fu Q."/>
            <person name="Gubbala S."/>
            <person name="Hale W."/>
            <person name="Han Y."/>
            <person name="Hemphill L."/>
            <person name="Highlander S.K."/>
            <person name="Hirani K."/>
            <person name="Hogues M."/>
            <person name="Jackson L."/>
            <person name="Jakkamsetti A."/>
            <person name="Javaid M."/>
            <person name="Jiang H."/>
            <person name="Korchina V."/>
            <person name="Kovar C."/>
            <person name="Lara F."/>
            <person name="Lee S."/>
            <person name="Mata R."/>
            <person name="Mathew T."/>
            <person name="Moen C."/>
            <person name="Morales K."/>
            <person name="Munidasa M."/>
            <person name="Nazareth L."/>
            <person name="Ngo R."/>
            <person name="Nguyen L."/>
            <person name="Okwuonu G."/>
            <person name="Ongeri F."/>
            <person name="Patil S."/>
            <person name="Petrosino J."/>
            <person name="Pham C."/>
            <person name="Pham P."/>
            <person name="Pu L.-L."/>
            <person name="Puazo M."/>
            <person name="Raj R."/>
            <person name="Reid J."/>
            <person name="Rouhana J."/>
            <person name="Saada N."/>
            <person name="Shang Y."/>
            <person name="Simmons D."/>
            <person name="Thornton R."/>
            <person name="Warren J."/>
            <person name="Weissenberger G."/>
            <person name="Zhang J."/>
            <person name="Zhang L."/>
            <person name="Zhou C."/>
            <person name="Zhu D."/>
            <person name="Muzny D."/>
            <person name="Worley K."/>
            <person name="Gibbs R."/>
        </authorList>
    </citation>
    <scope>NUCLEOTIDE SEQUENCE [LARGE SCALE GENOMIC DNA]</scope>
    <source>
        <strain evidence="16 17">DSM 15436</strain>
    </source>
</reference>
<dbReference type="InterPro" id="IPR013785">
    <property type="entry name" value="Aldolase_TIM"/>
</dbReference>
<dbReference type="InterPro" id="IPR005719">
    <property type="entry name" value="Dihydroorotate_DH_2"/>
</dbReference>
<keyword evidence="11 16" id="KW-0560">Oxidoreductase</keyword>
<evidence type="ECO:0000313" key="17">
    <source>
        <dbReference type="Proteomes" id="UP000010301"/>
    </source>
</evidence>
<comment type="function">
    <text evidence="2">Catalyzes the conversion of dihydroorotate to orotate with quinone as electron acceptor.</text>
</comment>
<dbReference type="GO" id="GO:0006207">
    <property type="term" value="P:'de novo' pyrimidine nucleobase biosynthetic process"/>
    <property type="evidence" value="ECO:0007669"/>
    <property type="project" value="UniProtKB-UniRule"/>
</dbReference>
<dbReference type="AlphaFoldDB" id="C0W1V7"/>
<dbReference type="Proteomes" id="UP000010301">
    <property type="component" value="Unassembled WGS sequence"/>
</dbReference>
<dbReference type="UniPathway" id="UPA00070">
    <property type="reaction ID" value="UER00946"/>
</dbReference>
<comment type="subcellular location">
    <subcellularLocation>
        <location evidence="3">Membrane</location>
    </subcellularLocation>
</comment>
<evidence type="ECO:0000256" key="12">
    <source>
        <dbReference type="ARBA" id="ARBA00023136"/>
    </source>
</evidence>
<dbReference type="PANTHER" id="PTHR48109">
    <property type="entry name" value="DIHYDROOROTATE DEHYDROGENASE (QUINONE), MITOCHONDRIAL-RELATED"/>
    <property type="match status" value="1"/>
</dbReference>
<evidence type="ECO:0000256" key="7">
    <source>
        <dbReference type="ARBA" id="ARBA00018366"/>
    </source>
</evidence>
<evidence type="ECO:0000256" key="1">
    <source>
        <dbReference type="ARBA" id="ARBA00001917"/>
    </source>
</evidence>
<keyword evidence="17" id="KW-1185">Reference proteome</keyword>
<dbReference type="STRING" id="525245.HMPREF0044_1397"/>
<comment type="caution">
    <text evidence="16">The sequence shown here is derived from an EMBL/GenBank/DDBJ whole genome shotgun (WGS) entry which is preliminary data.</text>
</comment>
<comment type="pathway">
    <text evidence="4">Pyrimidine metabolism; UMP biosynthesis via de novo pathway; orotate from (S)-dihydroorotate (quinone route): step 1/1.</text>
</comment>
<dbReference type="PROSITE" id="PS00911">
    <property type="entry name" value="DHODEHASE_1"/>
    <property type="match status" value="1"/>
</dbReference>
<evidence type="ECO:0000256" key="9">
    <source>
        <dbReference type="ARBA" id="ARBA00022643"/>
    </source>
</evidence>
<feature type="domain" description="Dihydroorotate dehydrogenase catalytic" evidence="15">
    <location>
        <begin position="59"/>
        <end position="338"/>
    </location>
</feature>
<dbReference type="OrthoDB" id="9802377at2"/>
<dbReference type="GO" id="GO:0005886">
    <property type="term" value="C:plasma membrane"/>
    <property type="evidence" value="ECO:0007669"/>
    <property type="project" value="TreeGrafter"/>
</dbReference>
<evidence type="ECO:0000259" key="15">
    <source>
        <dbReference type="Pfam" id="PF01180"/>
    </source>
</evidence>
<evidence type="ECO:0000256" key="13">
    <source>
        <dbReference type="ARBA" id="ARBA00048639"/>
    </source>
</evidence>
<dbReference type="RefSeq" id="WP_006546255.1">
    <property type="nucleotide sequence ID" value="NZ_DS999540.1"/>
</dbReference>
<evidence type="ECO:0000256" key="11">
    <source>
        <dbReference type="ARBA" id="ARBA00023002"/>
    </source>
</evidence>
<evidence type="ECO:0000256" key="10">
    <source>
        <dbReference type="ARBA" id="ARBA00022975"/>
    </source>
</evidence>
<dbReference type="Pfam" id="PF01180">
    <property type="entry name" value="DHO_dh"/>
    <property type="match status" value="1"/>
</dbReference>
<dbReference type="Gene3D" id="3.20.20.70">
    <property type="entry name" value="Aldolase class I"/>
    <property type="match status" value="1"/>
</dbReference>
<sequence>MYRWLFDNLITHSDPETAHNLVMNALTVAGSNPVSRAAIRATFNPTDTSLEPNASFLPKRVQGRLGLAAGMDKNAEAIHAFSALGFGFIEIGTITPKGQPGNPQPRLWRLPETREIRNQMGFNNHGVDAALLKLTKLRSTEAGRKIVVGSNIGKNKITSNDEALNDYEICASTLAPLSDFLVINVSSPNTPGLRDLQTVESLRPIVETTQESANNAAQRDVSVFIKIAPDLADEDILAVADLVNETGLTGVVAANTTIKHSYESGGISGPRLLNRGLDIVANLRKELDYDKTIIGVGGISTPDDAISYLDAGADLLEALTAFIYEGPAFPGRINRAVKNYR</sequence>
<protein>
    <recommendedName>
        <fullName evidence="7 14">Dihydroorotate dehydrogenase (quinone)</fullName>
        <ecNumber evidence="6 14">1.3.5.2</ecNumber>
    </recommendedName>
</protein>